<proteinExistence type="predicted"/>
<reference evidence="1 2" key="1">
    <citation type="submission" date="2015-01" db="EMBL/GenBank/DDBJ databases">
        <title>The Genome Sequence of Exophiala xenobiotica CBS118157.</title>
        <authorList>
            <consortium name="The Broad Institute Genomics Platform"/>
            <person name="Cuomo C."/>
            <person name="de Hoog S."/>
            <person name="Gorbushina A."/>
            <person name="Stielow B."/>
            <person name="Teixiera M."/>
            <person name="Abouelleil A."/>
            <person name="Chapman S.B."/>
            <person name="Priest M."/>
            <person name="Young S.K."/>
            <person name="Wortman J."/>
            <person name="Nusbaum C."/>
            <person name="Birren B."/>
        </authorList>
    </citation>
    <scope>NUCLEOTIDE SEQUENCE [LARGE SCALE GENOMIC DNA]</scope>
    <source>
        <strain evidence="1 2">CBS 118157</strain>
    </source>
</reference>
<evidence type="ECO:0000313" key="1">
    <source>
        <dbReference type="EMBL" id="KIW59625.1"/>
    </source>
</evidence>
<protein>
    <submittedName>
        <fullName evidence="1">Uncharacterized protein</fullName>
    </submittedName>
</protein>
<dbReference type="Proteomes" id="UP000054342">
    <property type="component" value="Unassembled WGS sequence"/>
</dbReference>
<dbReference type="GeneID" id="25325970"/>
<keyword evidence="2" id="KW-1185">Reference proteome</keyword>
<sequence>MGLRQYRKLYVKAISFGLRRLLGLSKLTPSTSKLSLFCPFPSQASRQLFDSQVYQADHLWTWCDLVLHKHCRDSRSRKFRRPTSPEDLETNTDCSCCGITQSR</sequence>
<accession>A0A0D2EY41</accession>
<evidence type="ECO:0000313" key="2">
    <source>
        <dbReference type="Proteomes" id="UP000054342"/>
    </source>
</evidence>
<dbReference type="HOGENOM" id="CLU_2263768_0_0_1"/>
<gene>
    <name evidence="1" type="ORF">PV05_04062</name>
</gene>
<name>A0A0D2EY41_9EURO</name>
<dbReference type="RefSeq" id="XP_013320209.1">
    <property type="nucleotide sequence ID" value="XM_013464755.1"/>
</dbReference>
<organism evidence="1 2">
    <name type="scientific">Exophiala xenobiotica</name>
    <dbReference type="NCBI Taxonomy" id="348802"/>
    <lineage>
        <taxon>Eukaryota</taxon>
        <taxon>Fungi</taxon>
        <taxon>Dikarya</taxon>
        <taxon>Ascomycota</taxon>
        <taxon>Pezizomycotina</taxon>
        <taxon>Eurotiomycetes</taxon>
        <taxon>Chaetothyriomycetidae</taxon>
        <taxon>Chaetothyriales</taxon>
        <taxon>Herpotrichiellaceae</taxon>
        <taxon>Exophiala</taxon>
    </lineage>
</organism>
<dbReference type="EMBL" id="KN847318">
    <property type="protein sequence ID" value="KIW59625.1"/>
    <property type="molecule type" value="Genomic_DNA"/>
</dbReference>
<dbReference type="AlphaFoldDB" id="A0A0D2EY41"/>